<dbReference type="AlphaFoldDB" id="A0AAD9HX02"/>
<evidence type="ECO:0000256" key="1">
    <source>
        <dbReference type="SAM" id="Phobius"/>
    </source>
</evidence>
<reference evidence="2" key="1">
    <citation type="journal article" date="2023" name="Mol. Plant Microbe Interact.">
        <title>Elucidating the Obligate Nature and Biological Capacity of an Invasive Fungal Corn Pathogen.</title>
        <authorList>
            <person name="MacCready J.S."/>
            <person name="Roggenkamp E.M."/>
            <person name="Gdanetz K."/>
            <person name="Chilvers M.I."/>
        </authorList>
    </citation>
    <scope>NUCLEOTIDE SEQUENCE</scope>
    <source>
        <strain evidence="2">PM02</strain>
    </source>
</reference>
<feature type="transmembrane region" description="Helical" evidence="1">
    <location>
        <begin position="271"/>
        <end position="293"/>
    </location>
</feature>
<gene>
    <name evidence="2" type="ORF">P8C59_000317</name>
</gene>
<evidence type="ECO:0000313" key="2">
    <source>
        <dbReference type="EMBL" id="KAK2066505.1"/>
    </source>
</evidence>
<keyword evidence="3" id="KW-1185">Reference proteome</keyword>
<feature type="transmembrane region" description="Helical" evidence="1">
    <location>
        <begin position="188"/>
        <end position="207"/>
    </location>
</feature>
<accession>A0AAD9HX02</accession>
<protein>
    <submittedName>
        <fullName evidence="2">Uncharacterized protein</fullName>
    </submittedName>
</protein>
<feature type="transmembrane region" description="Helical" evidence="1">
    <location>
        <begin position="66"/>
        <end position="87"/>
    </location>
</feature>
<feature type="transmembrane region" description="Helical" evidence="1">
    <location>
        <begin position="108"/>
        <end position="132"/>
    </location>
</feature>
<keyword evidence="1" id="KW-1133">Transmembrane helix</keyword>
<keyword evidence="1" id="KW-0472">Membrane</keyword>
<evidence type="ECO:0000313" key="3">
    <source>
        <dbReference type="Proteomes" id="UP001217918"/>
    </source>
</evidence>
<name>A0AAD9HX02_9PEZI</name>
<feature type="transmembrane region" description="Helical" evidence="1">
    <location>
        <begin position="227"/>
        <end position="251"/>
    </location>
</feature>
<dbReference type="EMBL" id="JAQQPM010000001">
    <property type="protein sequence ID" value="KAK2066505.1"/>
    <property type="molecule type" value="Genomic_DNA"/>
</dbReference>
<feature type="transmembrane region" description="Helical" evidence="1">
    <location>
        <begin position="152"/>
        <end position="176"/>
    </location>
</feature>
<dbReference type="Proteomes" id="UP001217918">
    <property type="component" value="Unassembled WGS sequence"/>
</dbReference>
<organism evidence="2 3">
    <name type="scientific">Phyllachora maydis</name>
    <dbReference type="NCBI Taxonomy" id="1825666"/>
    <lineage>
        <taxon>Eukaryota</taxon>
        <taxon>Fungi</taxon>
        <taxon>Dikarya</taxon>
        <taxon>Ascomycota</taxon>
        <taxon>Pezizomycotina</taxon>
        <taxon>Sordariomycetes</taxon>
        <taxon>Sordariomycetidae</taxon>
        <taxon>Phyllachorales</taxon>
        <taxon>Phyllachoraceae</taxon>
        <taxon>Phyllachora</taxon>
    </lineage>
</organism>
<proteinExistence type="predicted"/>
<keyword evidence="1" id="KW-0812">Transmembrane</keyword>
<comment type="caution">
    <text evidence="2">The sequence shown here is derived from an EMBL/GenBank/DDBJ whole genome shotgun (WGS) entry which is preliminary data.</text>
</comment>
<sequence>MSPFHGMREAAAGWLESRGLVKGWVPADGTGPLKYQTDTMAATPSSDPMIIDQLEFAAAKSLRTSIIILASFNSIAAFATAAAILFEGYSRGKRNHRTYKFSREGFRFIPSCDVFPLVLSFGIMIQAIVFAVAQSTGLSSLFGLGCTEISQVVLPTIFLVPYIQLVFGVEMFLRGLRPAPFAPRGKRSVAICLVILGLGVLANFLVAAFDPAADLCLTYLFWFAAHWSWGCFALLTAIASILLICCIGIFLQLTRSTKIEVTERVAASRMVYYLAVAIISNAFMIPFFFMLAFGDYIAARKPKSQYWKA</sequence>